<dbReference type="Gene3D" id="3.50.80.20">
    <property type="entry name" value="D-Ala-D-Ala carboxypeptidase C, peptidase S13"/>
    <property type="match status" value="1"/>
</dbReference>
<proteinExistence type="inferred from homology"/>
<dbReference type="NCBIfam" id="TIGR00666">
    <property type="entry name" value="PBP4"/>
    <property type="match status" value="1"/>
</dbReference>
<dbReference type="InterPro" id="IPR012338">
    <property type="entry name" value="Beta-lactam/transpept-like"/>
</dbReference>
<sequence length="458" mass="50941">MKKLLTTIVLSLCGTFSQANSLLEHFPQATISVYAINLEKDKELISISPYSHLHGASTLKIITALHAARTFSPDYRFQTTAYASRKPRNGVLSTSLTVEFVGDPSLKTEQLQRLAKKIREAGIEKITGNLIINVNRYSGHDRAKAWNFSDRGICFAGGNSAAQVNYNCVTATLRPNKKIGELATFETKDEIVQVTNKVRIAPKDSYEKCELNYSNDIGLSFTLSGCLIPSKHPVYLNLAVPDGNLYTAHVLANALKNEGISFRSIKIQETPLPPNLLTIASIKGAKISTLIQQMLANSDNHIAEQLFRNIAYAQTKYSVNYTIATHIEKAFMDSLNLDTVKVDGSGLSYHNRTTAYDLVNVMKAINLEDSRIHLLHLFPTAKQGTLASHKAFQDYPDLIGKTGSIYGANCFVGQFKNKDGDTIIFAYLINNRLMKNKQELENFERDLLTQLNNVENQE</sequence>
<dbReference type="eggNOG" id="COG2027">
    <property type="taxonomic scope" value="Bacteria"/>
</dbReference>
<gene>
    <name evidence="4" type="ORF">IX83_07920</name>
</gene>
<keyword evidence="5" id="KW-1185">Reference proteome</keyword>
<feature type="signal peptide" evidence="3">
    <location>
        <begin position="1"/>
        <end position="19"/>
    </location>
</feature>
<protein>
    <recommendedName>
        <fullName evidence="6">D-alanyl-D-alanine carboxypeptidase</fullName>
    </recommendedName>
</protein>
<dbReference type="KEGG" id="bpsi:IX83_07920"/>
<evidence type="ECO:0000313" key="4">
    <source>
        <dbReference type="EMBL" id="AIL33229.1"/>
    </source>
</evidence>
<dbReference type="OrthoDB" id="9802627at2"/>
<dbReference type="EMBL" id="CP009238">
    <property type="protein sequence ID" value="AIL33229.1"/>
    <property type="molecule type" value="Genomic_DNA"/>
</dbReference>
<comment type="similarity">
    <text evidence="1">Belongs to the peptidase S13 family.</text>
</comment>
<dbReference type="InterPro" id="IPR000667">
    <property type="entry name" value="Peptidase_S13"/>
</dbReference>
<name>A0A077DET7_9BURK</name>
<dbReference type="Gene3D" id="3.40.710.10">
    <property type="entry name" value="DD-peptidase/beta-lactamase superfamily"/>
    <property type="match status" value="1"/>
</dbReference>
<feature type="chain" id="PRO_5001717861" description="D-alanyl-D-alanine carboxypeptidase" evidence="3">
    <location>
        <begin position="20"/>
        <end position="458"/>
    </location>
</feature>
<dbReference type="RefSeq" id="WP_038501014.1">
    <property type="nucleotide sequence ID" value="NZ_AFWK01000023.1"/>
</dbReference>
<dbReference type="HOGENOM" id="CLU_017692_1_1_4"/>
<evidence type="ECO:0008006" key="6">
    <source>
        <dbReference type="Google" id="ProtNLM"/>
    </source>
</evidence>
<dbReference type="AlphaFoldDB" id="A0A077DET7"/>
<keyword evidence="3" id="KW-0732">Signal</keyword>
<dbReference type="PANTHER" id="PTHR30023:SF0">
    <property type="entry name" value="PENICILLIN-SENSITIVE CARBOXYPEPTIDASE A"/>
    <property type="match status" value="1"/>
</dbReference>
<dbReference type="Pfam" id="PF02113">
    <property type="entry name" value="Peptidase_S13"/>
    <property type="match status" value="1"/>
</dbReference>
<evidence type="ECO:0000256" key="2">
    <source>
        <dbReference type="ARBA" id="ARBA00022801"/>
    </source>
</evidence>
<evidence type="ECO:0000256" key="3">
    <source>
        <dbReference type="SAM" id="SignalP"/>
    </source>
</evidence>
<dbReference type="GO" id="GO:0006508">
    <property type="term" value="P:proteolysis"/>
    <property type="evidence" value="ECO:0007669"/>
    <property type="project" value="InterPro"/>
</dbReference>
<accession>A0A077DET7</accession>
<dbReference type="GO" id="GO:0000270">
    <property type="term" value="P:peptidoglycan metabolic process"/>
    <property type="evidence" value="ECO:0007669"/>
    <property type="project" value="TreeGrafter"/>
</dbReference>
<dbReference type="Proteomes" id="UP000028945">
    <property type="component" value="Chromosome"/>
</dbReference>
<evidence type="ECO:0000256" key="1">
    <source>
        <dbReference type="ARBA" id="ARBA00006096"/>
    </source>
</evidence>
<evidence type="ECO:0000313" key="5">
    <source>
        <dbReference type="Proteomes" id="UP000028945"/>
    </source>
</evidence>
<reference evidence="4 5" key="1">
    <citation type="journal article" date="2014" name="BMC Genomics">
        <title>A genomic perspective on a new bacterial genus and species from the Alcaligenaceae family, Basilea psittacipulmonis.</title>
        <authorList>
            <person name="Whiteson K.L."/>
            <person name="Hernandez D."/>
            <person name="Lazarevic V."/>
            <person name="Gaia N."/>
            <person name="Farinelli L."/>
            <person name="Francois P."/>
            <person name="Pilo P."/>
            <person name="Frey J."/>
            <person name="Schrenzel J."/>
        </authorList>
    </citation>
    <scope>NUCLEOTIDE SEQUENCE [LARGE SCALE GENOMIC DNA]</scope>
    <source>
        <strain evidence="4 5">DSM 24701</strain>
    </source>
</reference>
<dbReference type="STRING" id="1072685.IX83_07920"/>
<dbReference type="PRINTS" id="PR00922">
    <property type="entry name" value="DADACBPTASE3"/>
</dbReference>
<keyword evidence="2" id="KW-0378">Hydrolase</keyword>
<dbReference type="GO" id="GO:0004185">
    <property type="term" value="F:serine-type carboxypeptidase activity"/>
    <property type="evidence" value="ECO:0007669"/>
    <property type="project" value="InterPro"/>
</dbReference>
<organism evidence="4 5">
    <name type="scientific">Basilea psittacipulmonis DSM 24701</name>
    <dbReference type="NCBI Taxonomy" id="1072685"/>
    <lineage>
        <taxon>Bacteria</taxon>
        <taxon>Pseudomonadati</taxon>
        <taxon>Pseudomonadota</taxon>
        <taxon>Betaproteobacteria</taxon>
        <taxon>Burkholderiales</taxon>
        <taxon>Alcaligenaceae</taxon>
        <taxon>Basilea</taxon>
    </lineage>
</organism>
<dbReference type="PANTHER" id="PTHR30023">
    <property type="entry name" value="D-ALANYL-D-ALANINE CARBOXYPEPTIDASE"/>
    <property type="match status" value="1"/>
</dbReference>
<dbReference type="SUPFAM" id="SSF56601">
    <property type="entry name" value="beta-lactamase/transpeptidase-like"/>
    <property type="match status" value="1"/>
</dbReference>